<evidence type="ECO:0000313" key="12">
    <source>
        <dbReference type="Proteomes" id="UP000031552"/>
    </source>
</evidence>
<protein>
    <submittedName>
        <fullName evidence="11">Exodeoxyribonuclease V gamma subunit</fullName>
        <ecNumber evidence="11">3.1.11.5</ecNumber>
    </submittedName>
</protein>
<dbReference type="Pfam" id="PF04257">
    <property type="entry name" value="Exonuc_V_gamma"/>
    <property type="match status" value="1"/>
</dbReference>
<dbReference type="InterPro" id="IPR027417">
    <property type="entry name" value="P-loop_NTPase"/>
</dbReference>
<feature type="domain" description="RecC C-terminal" evidence="10">
    <location>
        <begin position="822"/>
        <end position="1059"/>
    </location>
</feature>
<dbReference type="InterPro" id="IPR006697">
    <property type="entry name" value="RecC"/>
</dbReference>
<dbReference type="GO" id="GO:0008854">
    <property type="term" value="F:exodeoxyribonuclease V activity"/>
    <property type="evidence" value="ECO:0007669"/>
    <property type="project" value="UniProtKB-EC"/>
</dbReference>
<keyword evidence="2" id="KW-0547">Nucleotide-binding</keyword>
<keyword evidence="1" id="KW-0540">Nuclease</keyword>
<dbReference type="RefSeq" id="WP_041017833.1">
    <property type="nucleotide sequence ID" value="NZ_CCEJ010000007.1"/>
</dbReference>
<evidence type="ECO:0000256" key="8">
    <source>
        <dbReference type="ARBA" id="ARBA00023125"/>
    </source>
</evidence>
<evidence type="ECO:0000256" key="6">
    <source>
        <dbReference type="ARBA" id="ARBA00022839"/>
    </source>
</evidence>
<dbReference type="InterPro" id="IPR041500">
    <property type="entry name" value="RecC_C"/>
</dbReference>
<dbReference type="SUPFAM" id="SSF52980">
    <property type="entry name" value="Restriction endonuclease-like"/>
    <property type="match status" value="1"/>
</dbReference>
<dbReference type="PIRSF" id="PIRSF000980">
    <property type="entry name" value="RecC"/>
    <property type="match status" value="1"/>
</dbReference>
<dbReference type="OrthoDB" id="9762834at2"/>
<dbReference type="EC" id="3.1.11.5" evidence="11"/>
<name>A0A090E0E4_9BACT</name>
<dbReference type="Gene3D" id="3.40.50.300">
    <property type="entry name" value="P-loop containing nucleotide triphosphate hydrolases"/>
    <property type="match status" value="2"/>
</dbReference>
<accession>A0A090E0E4</accession>
<evidence type="ECO:0000313" key="11">
    <source>
        <dbReference type="EMBL" id="CDR34284.1"/>
    </source>
</evidence>
<dbReference type="SUPFAM" id="SSF52540">
    <property type="entry name" value="P-loop containing nucleoside triphosphate hydrolases"/>
    <property type="match status" value="2"/>
</dbReference>
<dbReference type="STRING" id="1437425.CSEC_1470"/>
<evidence type="ECO:0000256" key="7">
    <source>
        <dbReference type="ARBA" id="ARBA00022840"/>
    </source>
</evidence>
<comment type="caution">
    <text evidence="11">The sequence shown here is derived from an EMBL/GenBank/DDBJ whole genome shotgun (WGS) entry which is preliminary data.</text>
</comment>
<dbReference type="AlphaFoldDB" id="A0A090E0E4"/>
<dbReference type="GO" id="GO:0009338">
    <property type="term" value="C:exodeoxyribonuclease V complex"/>
    <property type="evidence" value="ECO:0007669"/>
    <property type="project" value="InterPro"/>
</dbReference>
<dbReference type="GO" id="GO:0005524">
    <property type="term" value="F:ATP binding"/>
    <property type="evidence" value="ECO:0007669"/>
    <property type="project" value="UniProtKB-KW"/>
</dbReference>
<dbReference type="GO" id="GO:0004386">
    <property type="term" value="F:helicase activity"/>
    <property type="evidence" value="ECO:0007669"/>
    <property type="project" value="UniProtKB-KW"/>
</dbReference>
<keyword evidence="4 11" id="KW-0378">Hydrolase</keyword>
<evidence type="ECO:0000256" key="4">
    <source>
        <dbReference type="ARBA" id="ARBA00022801"/>
    </source>
</evidence>
<reference evidence="11" key="2">
    <citation type="submission" date="2014-09" db="EMBL/GenBank/DDBJ databases">
        <title>Criblamydia sequanensis harbors a mega-plasmid encoding arsenite resistance.</title>
        <authorList>
            <person name="Bertelli C."/>
            <person name="Goesmann A."/>
            <person name="Greub G."/>
        </authorList>
    </citation>
    <scope>NUCLEOTIDE SEQUENCE [LARGE SCALE GENOMIC DNA]</scope>
    <source>
        <strain evidence="11">CRIB-18</strain>
    </source>
</reference>
<keyword evidence="9" id="KW-0234">DNA repair</keyword>
<keyword evidence="6" id="KW-0269">Exonuclease</keyword>
<keyword evidence="12" id="KW-1185">Reference proteome</keyword>
<evidence type="ECO:0000256" key="3">
    <source>
        <dbReference type="ARBA" id="ARBA00022763"/>
    </source>
</evidence>
<keyword evidence="8" id="KW-0238">DNA-binding</keyword>
<dbReference type="eggNOG" id="COG1330">
    <property type="taxonomic scope" value="Bacteria"/>
</dbReference>
<dbReference type="Pfam" id="PF17946">
    <property type="entry name" value="RecC_C"/>
    <property type="match status" value="1"/>
</dbReference>
<organism evidence="11 12">
    <name type="scientific">Candidatus Criblamydia sequanensis CRIB-18</name>
    <dbReference type="NCBI Taxonomy" id="1437425"/>
    <lineage>
        <taxon>Bacteria</taxon>
        <taxon>Pseudomonadati</taxon>
        <taxon>Chlamydiota</taxon>
        <taxon>Chlamydiia</taxon>
        <taxon>Parachlamydiales</taxon>
        <taxon>Candidatus Criblamydiaceae</taxon>
        <taxon>Candidatus Criblamydia</taxon>
    </lineage>
</organism>
<evidence type="ECO:0000259" key="10">
    <source>
        <dbReference type="Pfam" id="PF17946"/>
    </source>
</evidence>
<gene>
    <name evidence="11" type="primary">recC</name>
    <name evidence="11" type="ORF">CSEC_1470</name>
</gene>
<evidence type="ECO:0000256" key="1">
    <source>
        <dbReference type="ARBA" id="ARBA00022722"/>
    </source>
</evidence>
<dbReference type="Proteomes" id="UP000031552">
    <property type="component" value="Unassembled WGS sequence"/>
</dbReference>
<sequence>MLRIYFSNHLDHLFSFLRDNLLENQGPFEKKEIVIPHAPLKSWIRARLAEDPIFGIAAGVDFYFPHECFELKTRSSFFKKIPSDTELSFAISHYFFKRIKEDPKDLDQELLKFFNLKNQKCLSLKEEKKLILFSNELASLYNHYSRHEKNANVFFENLKENSWQKKLWSYLFGKQGLFSTVTQGLENFQFANEKNPKGGSLHLFAPAFFSESELAFFSKLSESTSVSLYVFSLTRSFIGDVLSRKEAAYLSRALNTMPGKESFLEHSSLFFDSNQLLANWGRSGKYFFNALDSMESKTDWFEKYEIHSETKNYSSYQNLLDSEISFKEGKFGILQALQSDIILGRISEKAPPLEIHETYENSLRIHRSVSKSREVEALYNDLVFLFENQIESSKKIEPQEVLVVASNIALYEPYFHRIFGSPESKLPYRVAEIQFPEKNPLIQEFLLLLRLGETRFEKKDLFKLLNSKALRSKFGFDEEAIQLISKWLKPYLSWGLSESHQKEFLQEEHQIEIETCLKQNSLEEAISHLLSDRLKIESSEKDNFLGVTGLSLLDRLIVFLRSLEHDLKAFRQIKKNLQSWQLELTYLLKDYFDIEIDDFKEDAAHLLKAFQLIGRMQTQEDLLFSFGAVALYLDKILQNVKISHRDSLQNTLTFSTPKSSRSIPYKIIAFLGLQDNCYPSLGSKTSLDLLRKSPLHTNYPSELDQDLQSFIELILASQEHLILSYTSTTKEKEPGENSALIRELLEYLDEAFLIKGQKPSNACFFKHPEKSEDESYFTSDSPLKNYRKSCFKSAQNKRCQTKLFMPLQISEDASDSKKWVKVLELKEISAFLRNPLKTFFRRKWDVSFYQSKEKKETLSLGFYQIQDLMMKSFTPSNNNSLEKQFSKENLLPGIVQKAAKYRVKREKDNLEQLFSLYDKKLDLLHTVDFLPGIPTLKQVGENKWVAPAFKFTFEGQGSIELLGSLKSISKAGIICFSKQDMGSLIPHLPELLLYASLIETYDFPFEKAFFSISDKPAYVPFLEKKDSLNSLKSLIQHYIDSLQHPFPLLPEWIQPVAEKDCVKLNDILQGSFEEREINKGPFLERNFRSVASLDADHLIKAYEKPSALLKDLVEPFISRGKK</sequence>
<reference evidence="11" key="1">
    <citation type="submission" date="2013-12" db="EMBL/GenBank/DDBJ databases">
        <authorList>
            <person name="Linke B."/>
        </authorList>
    </citation>
    <scope>NUCLEOTIDE SEQUENCE [LARGE SCALE GENOMIC DNA]</scope>
    <source>
        <strain evidence="11">CRIB-18</strain>
    </source>
</reference>
<dbReference type="PANTHER" id="PTHR30591">
    <property type="entry name" value="RECBCD ENZYME SUBUNIT RECC"/>
    <property type="match status" value="1"/>
</dbReference>
<evidence type="ECO:0000256" key="9">
    <source>
        <dbReference type="ARBA" id="ARBA00023204"/>
    </source>
</evidence>
<evidence type="ECO:0000256" key="5">
    <source>
        <dbReference type="ARBA" id="ARBA00022806"/>
    </source>
</evidence>
<dbReference type="GO" id="GO:0003677">
    <property type="term" value="F:DNA binding"/>
    <property type="evidence" value="ECO:0007669"/>
    <property type="project" value="UniProtKB-KW"/>
</dbReference>
<keyword evidence="7" id="KW-0067">ATP-binding</keyword>
<dbReference type="InterPro" id="IPR011335">
    <property type="entry name" value="Restrct_endonuc-II-like"/>
</dbReference>
<dbReference type="EMBL" id="CCEJ010000007">
    <property type="protein sequence ID" value="CDR34284.1"/>
    <property type="molecule type" value="Genomic_DNA"/>
</dbReference>
<dbReference type="PANTHER" id="PTHR30591:SF1">
    <property type="entry name" value="RECBCD ENZYME SUBUNIT RECC"/>
    <property type="match status" value="1"/>
</dbReference>
<dbReference type="Gene3D" id="3.40.50.10930">
    <property type="match status" value="2"/>
</dbReference>
<evidence type="ECO:0000256" key="2">
    <source>
        <dbReference type="ARBA" id="ARBA00022741"/>
    </source>
</evidence>
<keyword evidence="3" id="KW-0227">DNA damage</keyword>
<proteinExistence type="predicted"/>
<dbReference type="GO" id="GO:0006281">
    <property type="term" value="P:DNA repair"/>
    <property type="evidence" value="ECO:0007669"/>
    <property type="project" value="UniProtKB-KW"/>
</dbReference>
<dbReference type="GO" id="GO:0006310">
    <property type="term" value="P:DNA recombination"/>
    <property type="evidence" value="ECO:0007669"/>
    <property type="project" value="TreeGrafter"/>
</dbReference>
<keyword evidence="5" id="KW-0347">Helicase</keyword>